<reference evidence="3 4" key="1">
    <citation type="submission" date="2019-09" db="EMBL/GenBank/DDBJ databases">
        <title>Bird 10,000 Genomes (B10K) Project - Family phase.</title>
        <authorList>
            <person name="Zhang G."/>
        </authorList>
    </citation>
    <scope>NUCLEOTIDE SEQUENCE [LARGE SCALE GENOMIC DNA]</scope>
    <source>
        <strain evidence="3">B10K-DU-003-44</strain>
        <tissue evidence="3">Muscle</tissue>
    </source>
</reference>
<evidence type="ECO:0000259" key="1">
    <source>
        <dbReference type="PROSITE" id="PS50805"/>
    </source>
</evidence>
<sequence length="64" mass="7562">LLQMAVTFEEVAIYFSREEWAELAGWQRRLYREVMLDNYETLASLGEDSLRLSRAGLHMPWRGV</sequence>
<gene>
    <name evidence="3" type="primary">Znf354b_1</name>
    <name evidence="2" type="synonym">Znf354b_0</name>
    <name evidence="3" type="ORF">CROSUL_R14851</name>
    <name evidence="2" type="ORF">CROSUL_R15252</name>
</gene>
<dbReference type="SUPFAM" id="SSF109640">
    <property type="entry name" value="KRAB domain (Kruppel-associated box)"/>
    <property type="match status" value="1"/>
</dbReference>
<protein>
    <submittedName>
        <fullName evidence="3">Z354B protein</fullName>
    </submittedName>
</protein>
<dbReference type="PANTHER" id="PTHR23232">
    <property type="entry name" value="KRAB DOMAIN C2H2 ZINC FINGER"/>
    <property type="match status" value="1"/>
</dbReference>
<name>A0A7K5IBP7_CROSL</name>
<dbReference type="Gene3D" id="6.10.140.140">
    <property type="match status" value="1"/>
</dbReference>
<dbReference type="Proteomes" id="UP000549499">
    <property type="component" value="Unassembled WGS sequence"/>
</dbReference>
<dbReference type="SMART" id="SM00349">
    <property type="entry name" value="KRAB"/>
    <property type="match status" value="1"/>
</dbReference>
<evidence type="ECO:0000313" key="2">
    <source>
        <dbReference type="EMBL" id="NWS79033.1"/>
    </source>
</evidence>
<dbReference type="Pfam" id="PF01352">
    <property type="entry name" value="KRAB"/>
    <property type="match status" value="1"/>
</dbReference>
<proteinExistence type="predicted"/>
<dbReference type="CDD" id="cd07765">
    <property type="entry name" value="KRAB_A-box"/>
    <property type="match status" value="1"/>
</dbReference>
<feature type="domain" description="KRAB" evidence="1">
    <location>
        <begin position="6"/>
        <end position="64"/>
    </location>
</feature>
<accession>A0A7K5IBP7</accession>
<organism evidence="3 4">
    <name type="scientific">Crotophaga sulcirostris</name>
    <name type="common">Groove-billed ani</name>
    <dbReference type="NCBI Taxonomy" id="33598"/>
    <lineage>
        <taxon>Eukaryota</taxon>
        <taxon>Metazoa</taxon>
        <taxon>Chordata</taxon>
        <taxon>Craniata</taxon>
        <taxon>Vertebrata</taxon>
        <taxon>Euteleostomi</taxon>
        <taxon>Archelosauria</taxon>
        <taxon>Archosauria</taxon>
        <taxon>Dinosauria</taxon>
        <taxon>Saurischia</taxon>
        <taxon>Theropoda</taxon>
        <taxon>Coelurosauria</taxon>
        <taxon>Aves</taxon>
        <taxon>Neognathae</taxon>
        <taxon>Neoaves</taxon>
        <taxon>Otidimorphae</taxon>
        <taxon>Cuculiformes</taxon>
        <taxon>Crotophagidae</taxon>
        <taxon>Crotophaga</taxon>
    </lineage>
</organism>
<dbReference type="OrthoDB" id="9892686at2759"/>
<feature type="non-terminal residue" evidence="3">
    <location>
        <position position="1"/>
    </location>
</feature>
<dbReference type="EMBL" id="VYZB01002037">
    <property type="protein sequence ID" value="NWS79033.1"/>
    <property type="molecule type" value="Genomic_DNA"/>
</dbReference>
<evidence type="ECO:0000313" key="3">
    <source>
        <dbReference type="EMBL" id="NWS79056.1"/>
    </source>
</evidence>
<dbReference type="PROSITE" id="PS50805">
    <property type="entry name" value="KRAB"/>
    <property type="match status" value="1"/>
</dbReference>
<dbReference type="InterPro" id="IPR036051">
    <property type="entry name" value="KRAB_dom_sf"/>
</dbReference>
<keyword evidence="4" id="KW-1185">Reference proteome</keyword>
<dbReference type="InterPro" id="IPR050169">
    <property type="entry name" value="Krueppel_C2H2_ZnF"/>
</dbReference>
<evidence type="ECO:0000313" key="4">
    <source>
        <dbReference type="Proteomes" id="UP000549499"/>
    </source>
</evidence>
<dbReference type="EMBL" id="VYZB01002094">
    <property type="protein sequence ID" value="NWS79056.1"/>
    <property type="molecule type" value="Genomic_DNA"/>
</dbReference>
<dbReference type="InterPro" id="IPR001909">
    <property type="entry name" value="KRAB"/>
</dbReference>
<dbReference type="GO" id="GO:0006355">
    <property type="term" value="P:regulation of DNA-templated transcription"/>
    <property type="evidence" value="ECO:0007669"/>
    <property type="project" value="InterPro"/>
</dbReference>
<dbReference type="AlphaFoldDB" id="A0A7K5IBP7"/>
<feature type="non-terminal residue" evidence="3">
    <location>
        <position position="64"/>
    </location>
</feature>
<dbReference type="PANTHER" id="PTHR23232:SF142">
    <property type="entry name" value="GASTRULA ZINC FINGER PROTEIN XLCGF57.1-LIKE-RELATED"/>
    <property type="match status" value="1"/>
</dbReference>
<comment type="caution">
    <text evidence="3">The sequence shown here is derived from an EMBL/GenBank/DDBJ whole genome shotgun (WGS) entry which is preliminary data.</text>
</comment>